<dbReference type="PANTHER" id="PTHR40465">
    <property type="entry name" value="CHROMOSOME 1, WHOLE GENOME SHOTGUN SEQUENCE"/>
    <property type="match status" value="1"/>
</dbReference>
<organism evidence="3 4">
    <name type="scientific">Trametes pubescens</name>
    <name type="common">White-rot fungus</name>
    <dbReference type="NCBI Taxonomy" id="154538"/>
    <lineage>
        <taxon>Eukaryota</taxon>
        <taxon>Fungi</taxon>
        <taxon>Dikarya</taxon>
        <taxon>Basidiomycota</taxon>
        <taxon>Agaricomycotina</taxon>
        <taxon>Agaricomycetes</taxon>
        <taxon>Polyporales</taxon>
        <taxon>Polyporaceae</taxon>
        <taxon>Trametes</taxon>
    </lineage>
</organism>
<dbReference type="InterPro" id="IPR045339">
    <property type="entry name" value="DUF6534"/>
</dbReference>
<proteinExistence type="predicted"/>
<keyword evidence="1" id="KW-0472">Membrane</keyword>
<dbReference type="PANTHER" id="PTHR40465:SF1">
    <property type="entry name" value="DUF6534 DOMAIN-CONTAINING PROTEIN"/>
    <property type="match status" value="1"/>
</dbReference>
<feature type="transmembrane region" description="Helical" evidence="1">
    <location>
        <begin position="135"/>
        <end position="161"/>
    </location>
</feature>
<feature type="domain" description="DUF6534" evidence="2">
    <location>
        <begin position="185"/>
        <end position="227"/>
    </location>
</feature>
<feature type="transmembrane region" description="Helical" evidence="1">
    <location>
        <begin position="210"/>
        <end position="227"/>
    </location>
</feature>
<keyword evidence="1" id="KW-0812">Transmembrane</keyword>
<feature type="transmembrane region" description="Helical" evidence="1">
    <location>
        <begin position="108"/>
        <end position="128"/>
    </location>
</feature>
<feature type="transmembrane region" description="Helical" evidence="1">
    <location>
        <begin position="25"/>
        <end position="44"/>
    </location>
</feature>
<evidence type="ECO:0000313" key="4">
    <source>
        <dbReference type="Proteomes" id="UP000184267"/>
    </source>
</evidence>
<comment type="caution">
    <text evidence="3">The sequence shown here is derived from an EMBL/GenBank/DDBJ whole genome shotgun (WGS) entry which is preliminary data.</text>
</comment>
<evidence type="ECO:0000259" key="2">
    <source>
        <dbReference type="Pfam" id="PF20152"/>
    </source>
</evidence>
<dbReference type="Proteomes" id="UP000184267">
    <property type="component" value="Unassembled WGS sequence"/>
</dbReference>
<protein>
    <recommendedName>
        <fullName evidence="2">DUF6534 domain-containing protein</fullName>
    </recommendedName>
</protein>
<dbReference type="AlphaFoldDB" id="A0A1M2VBU1"/>
<sequence length="337" mass="37231">MAFSGASQTKDLAFALEVPALDNTFGALLLGTFLGLVLYGLTLHQGYRYTRFPAYEKDSKYIKSTVAVVLILETLHSALALHVCYFYLVTNYFKPQALLRQTWSASTLPALTGLIVAVTQAFFARRLFLLNRGYLVIVVFAVLLLLGELGFSIACTVEAIIQPDVFDVQNFQWLSIAALAFIIGADGLLTTLLTMVLCRSRTGFKSTDSILNTLIFYTINNGLLTMLNHRHFLRNNKQQPSETVCATEAHVHGCHDTADSFDHAQVRPLIDVQSDCLDAFPEAVTRNSQRIMHIKITRDVVRDTSIRTVSKDMHIPQDDKGAGEFAVSPSPAIAVAV</sequence>
<evidence type="ECO:0000313" key="3">
    <source>
        <dbReference type="EMBL" id="OJT05034.1"/>
    </source>
</evidence>
<keyword evidence="4" id="KW-1185">Reference proteome</keyword>
<accession>A0A1M2VBU1</accession>
<feature type="transmembrane region" description="Helical" evidence="1">
    <location>
        <begin position="173"/>
        <end position="198"/>
    </location>
</feature>
<name>A0A1M2VBU1_TRAPU</name>
<reference evidence="3 4" key="1">
    <citation type="submission" date="2016-10" db="EMBL/GenBank/DDBJ databases">
        <title>Genome sequence of the basidiomycete white-rot fungus Trametes pubescens.</title>
        <authorList>
            <person name="Makela M.R."/>
            <person name="Granchi Z."/>
            <person name="Peng M."/>
            <person name="De Vries R.P."/>
            <person name="Grigoriev I."/>
            <person name="Riley R."/>
            <person name="Hilden K."/>
        </authorList>
    </citation>
    <scope>NUCLEOTIDE SEQUENCE [LARGE SCALE GENOMIC DNA]</scope>
    <source>
        <strain evidence="3 4">FBCC735</strain>
    </source>
</reference>
<dbReference type="OMA" id="RIMHIKI"/>
<dbReference type="Pfam" id="PF20152">
    <property type="entry name" value="DUF6534"/>
    <property type="match status" value="1"/>
</dbReference>
<keyword evidence="1" id="KW-1133">Transmembrane helix</keyword>
<evidence type="ECO:0000256" key="1">
    <source>
        <dbReference type="SAM" id="Phobius"/>
    </source>
</evidence>
<dbReference type="OrthoDB" id="2752740at2759"/>
<dbReference type="EMBL" id="MNAD01001495">
    <property type="protein sequence ID" value="OJT05034.1"/>
    <property type="molecule type" value="Genomic_DNA"/>
</dbReference>
<gene>
    <name evidence="3" type="ORF">TRAPUB_4190</name>
</gene>
<feature type="transmembrane region" description="Helical" evidence="1">
    <location>
        <begin position="65"/>
        <end position="88"/>
    </location>
</feature>